<protein>
    <submittedName>
        <fullName evidence="1">(northern house mosquito) hypothetical protein</fullName>
    </submittedName>
</protein>
<name>A0A8D8FB13_CULPI</name>
<dbReference type="EMBL" id="HBUE01054609">
    <property type="protein sequence ID" value="CAG6466002.1"/>
    <property type="molecule type" value="Transcribed_RNA"/>
</dbReference>
<proteinExistence type="predicted"/>
<sequence>MAWFFRRRPFWRSRCILQGSSPSFFVVVVVLPSAFRRVVDCICALQTPPSSHVTWCVGVCFGAYVYALSVSPDLAVCTIIIDRNTPRLFVTSSSRRRLMLLQRDTLFFCF</sequence>
<accession>A0A8D8FB13</accession>
<evidence type="ECO:0000313" key="1">
    <source>
        <dbReference type="EMBL" id="CAG6466002.1"/>
    </source>
</evidence>
<dbReference type="EMBL" id="HBUE01054608">
    <property type="protein sequence ID" value="CAG6466000.1"/>
    <property type="molecule type" value="Transcribed_RNA"/>
</dbReference>
<organism evidence="1">
    <name type="scientific">Culex pipiens</name>
    <name type="common">House mosquito</name>
    <dbReference type="NCBI Taxonomy" id="7175"/>
    <lineage>
        <taxon>Eukaryota</taxon>
        <taxon>Metazoa</taxon>
        <taxon>Ecdysozoa</taxon>
        <taxon>Arthropoda</taxon>
        <taxon>Hexapoda</taxon>
        <taxon>Insecta</taxon>
        <taxon>Pterygota</taxon>
        <taxon>Neoptera</taxon>
        <taxon>Endopterygota</taxon>
        <taxon>Diptera</taxon>
        <taxon>Nematocera</taxon>
        <taxon>Culicoidea</taxon>
        <taxon>Culicidae</taxon>
        <taxon>Culicinae</taxon>
        <taxon>Culicini</taxon>
        <taxon>Culex</taxon>
        <taxon>Culex</taxon>
    </lineage>
</organism>
<dbReference type="AlphaFoldDB" id="A0A8D8FB13"/>
<reference evidence="1" key="1">
    <citation type="submission" date="2021-05" db="EMBL/GenBank/DDBJ databases">
        <authorList>
            <person name="Alioto T."/>
            <person name="Alioto T."/>
            <person name="Gomez Garrido J."/>
        </authorList>
    </citation>
    <scope>NUCLEOTIDE SEQUENCE</scope>
</reference>